<evidence type="ECO:0000259" key="6">
    <source>
        <dbReference type="Pfam" id="PF07980"/>
    </source>
</evidence>
<feature type="domain" description="RagB/SusD" evidence="6">
    <location>
        <begin position="227"/>
        <end position="443"/>
    </location>
</feature>
<evidence type="ECO:0000256" key="3">
    <source>
        <dbReference type="ARBA" id="ARBA00022729"/>
    </source>
</evidence>
<sequence length="476" mass="54273">MKKKFIYIIAALAIIALAGCKKWLDVKPEDKFVEEQLYATPQGFEDAMNGFYIKNGSSEMYGSRLTMTTLDVLAQYYLVSSGHSQYTMSTYNYADAKSQAIIDEIWSNMYLNILNTNKYFESLDKYGQILSDKSMKRLKGEAYGLRAFYYFDLMRMFTKPYTVDSLSKVMPYYDKPTYNISEFQPTNFIMKKVLEDLSKAEQLLLETDPAVTQTQVSRVTFAYGRNTRNYQMNYYAIKALQARVNLWKGDKVAALAAAKFLIDNQAKFPWIKQADLNTITSNKTFATEMIYGVENPKLNDVFLNNFSPSLFDSNILAPNASGTFINTTVFEGNATDYRNQYIWKVNGRPYPTFFKFNDDGNVNPAYNFYRTVPLIRMSEMYLIAAECEPDLTVASGYVNLLRTNRNCPTITIANTAALNTAIMKEFRKEVCGEGQLFFYFKRTQALSIIAGGTNTSMSISAANYVFPLPLSETTPR</sequence>
<evidence type="ECO:0000256" key="1">
    <source>
        <dbReference type="ARBA" id="ARBA00004442"/>
    </source>
</evidence>
<dbReference type="InterPro" id="IPR012944">
    <property type="entry name" value="SusD_RagB_dom"/>
</dbReference>
<comment type="similarity">
    <text evidence="2">Belongs to the SusD family.</text>
</comment>
<keyword evidence="3" id="KW-0732">Signal</keyword>
<dbReference type="Gene3D" id="1.25.40.390">
    <property type="match status" value="1"/>
</dbReference>
<evidence type="ECO:0000259" key="7">
    <source>
        <dbReference type="Pfam" id="PF14322"/>
    </source>
</evidence>
<evidence type="ECO:0000256" key="2">
    <source>
        <dbReference type="ARBA" id="ARBA00006275"/>
    </source>
</evidence>
<dbReference type="RefSeq" id="WP_330107044.1">
    <property type="nucleotide sequence ID" value="NZ_JAZDQT010000001.1"/>
</dbReference>
<evidence type="ECO:0000313" key="8">
    <source>
        <dbReference type="EMBL" id="MEE1944682.1"/>
    </source>
</evidence>
<keyword evidence="9" id="KW-1185">Reference proteome</keyword>
<name>A0ABU7I5E3_9SPHI</name>
<comment type="caution">
    <text evidence="8">The sequence shown here is derived from an EMBL/GenBank/DDBJ whole genome shotgun (WGS) entry which is preliminary data.</text>
</comment>
<dbReference type="Proteomes" id="UP001336835">
    <property type="component" value="Unassembled WGS sequence"/>
</dbReference>
<dbReference type="InterPro" id="IPR033985">
    <property type="entry name" value="SusD-like_N"/>
</dbReference>
<proteinExistence type="inferred from homology"/>
<evidence type="ECO:0000313" key="9">
    <source>
        <dbReference type="Proteomes" id="UP001336835"/>
    </source>
</evidence>
<accession>A0ABU7I5E3</accession>
<feature type="domain" description="SusD-like N-terminal" evidence="7">
    <location>
        <begin position="22"/>
        <end position="218"/>
    </location>
</feature>
<evidence type="ECO:0000256" key="5">
    <source>
        <dbReference type="ARBA" id="ARBA00023237"/>
    </source>
</evidence>
<keyword evidence="5" id="KW-0998">Cell outer membrane</keyword>
<dbReference type="EMBL" id="JAZDQT010000001">
    <property type="protein sequence ID" value="MEE1944682.1"/>
    <property type="molecule type" value="Genomic_DNA"/>
</dbReference>
<keyword evidence="4" id="KW-0472">Membrane</keyword>
<protein>
    <submittedName>
        <fullName evidence="8">RagB/SusD family nutrient uptake outer membrane protein</fullName>
    </submittedName>
</protein>
<dbReference type="Pfam" id="PF14322">
    <property type="entry name" value="SusD-like_3"/>
    <property type="match status" value="1"/>
</dbReference>
<dbReference type="Pfam" id="PF07980">
    <property type="entry name" value="SusD_RagB"/>
    <property type="match status" value="1"/>
</dbReference>
<gene>
    <name evidence="8" type="ORF">VRU48_06155</name>
</gene>
<dbReference type="PROSITE" id="PS51257">
    <property type="entry name" value="PROKAR_LIPOPROTEIN"/>
    <property type="match status" value="1"/>
</dbReference>
<organism evidence="8 9">
    <name type="scientific">Pedobacter albus</name>
    <dbReference type="NCBI Taxonomy" id="3113905"/>
    <lineage>
        <taxon>Bacteria</taxon>
        <taxon>Pseudomonadati</taxon>
        <taxon>Bacteroidota</taxon>
        <taxon>Sphingobacteriia</taxon>
        <taxon>Sphingobacteriales</taxon>
        <taxon>Sphingobacteriaceae</taxon>
        <taxon>Pedobacter</taxon>
    </lineage>
</organism>
<dbReference type="InterPro" id="IPR011990">
    <property type="entry name" value="TPR-like_helical_dom_sf"/>
</dbReference>
<reference evidence="8 9" key="1">
    <citation type="submission" date="2024-01" db="EMBL/GenBank/DDBJ databases">
        <title>Pedobacter sp. nov., isolated from fresh soil.</title>
        <authorList>
            <person name="Le N.T.T."/>
        </authorList>
    </citation>
    <scope>NUCLEOTIDE SEQUENCE [LARGE SCALE GENOMIC DNA]</scope>
    <source>
        <strain evidence="8 9">KR3-3</strain>
    </source>
</reference>
<comment type="subcellular location">
    <subcellularLocation>
        <location evidence="1">Cell outer membrane</location>
    </subcellularLocation>
</comment>
<dbReference type="SUPFAM" id="SSF48452">
    <property type="entry name" value="TPR-like"/>
    <property type="match status" value="1"/>
</dbReference>
<evidence type="ECO:0000256" key="4">
    <source>
        <dbReference type="ARBA" id="ARBA00023136"/>
    </source>
</evidence>